<sequence>MAGNTFDFELSADDRASGQITVLEEKIRSLNPALDEARDKLKLGGDDSLTGLRGIGDCLRDVADGAKDGVRNIGDMIPPLKNFGALAGKLTGIGGIGAIIAGGSKLITRMADDGLNRTTSAANTGMSVEESTRLNGTLVQRGMSEDDARGQTEGYYEKLSQAVIGKDDQLLASFASIGAEIFRREDGSVDVTKTLLGLEEVIKTLPEHRNWELRDNLKLPPELIALLREGKLQERLNKSDSNGQTIDGEYAKKMAEVSIQLSEAGAKWSGLVNQMERGFYNFLSADSMVPDTGDLDGAMQRIKEHKERENDTEDNFYHGDKRKDIIAQALKDDEYKNSLGGYEKMRLIAHDPTDEMYSNIYSRYGDQWEKQKQQAEAGKKRPALNSKEPDNWVQDNGYNPNVRAFRNKNPGNVREASNEIGRDEPGVDANGNKRGFAIFRDEADGRAALARQLLLYMDRGNNTIGGIMQKYAPKKDRNDTGGYIKHMSGHMGADANTPLNLYDPQILSRFMSGIIKKESGYQPYSYEEMMGSIDEAVNSPRWSGLRHQDKLSAQREQWSQKDTASDIPTINHTLQQDTQQIVDALSKAIRESLTAGQEGIPIEITFINPDTGARQTVNTKPKGRVTTAMNMP</sequence>
<dbReference type="AlphaFoldDB" id="A0A1B8HUB4"/>
<dbReference type="EMBL" id="LZEY01000001">
    <property type="protein sequence ID" value="OBU13308.1"/>
    <property type="molecule type" value="Genomic_DNA"/>
</dbReference>
<evidence type="ECO:0000313" key="2">
    <source>
        <dbReference type="EMBL" id="OBU13308.1"/>
    </source>
</evidence>
<dbReference type="Proteomes" id="UP000092377">
    <property type="component" value="Unassembled WGS sequence"/>
</dbReference>
<feature type="region of interest" description="Disordered" evidence="1">
    <location>
        <begin position="368"/>
        <end position="428"/>
    </location>
</feature>
<keyword evidence="3" id="KW-1185">Reference proteome</keyword>
<evidence type="ECO:0000256" key="1">
    <source>
        <dbReference type="SAM" id="MobiDB-lite"/>
    </source>
</evidence>
<gene>
    <name evidence="2" type="ORF">AYY18_00735</name>
</gene>
<organism evidence="2 3">
    <name type="scientific">Morganella psychrotolerans</name>
    <dbReference type="NCBI Taxonomy" id="368603"/>
    <lineage>
        <taxon>Bacteria</taxon>
        <taxon>Pseudomonadati</taxon>
        <taxon>Pseudomonadota</taxon>
        <taxon>Gammaproteobacteria</taxon>
        <taxon>Enterobacterales</taxon>
        <taxon>Morganellaceae</taxon>
        <taxon>Morganella</taxon>
    </lineage>
</organism>
<feature type="compositionally biased region" description="Basic and acidic residues" evidence="1">
    <location>
        <begin position="368"/>
        <end position="379"/>
    </location>
</feature>
<comment type="caution">
    <text evidence="2">The sequence shown here is derived from an EMBL/GenBank/DDBJ whole genome shotgun (WGS) entry which is preliminary data.</text>
</comment>
<protein>
    <submittedName>
        <fullName evidence="2">Uncharacterized protein</fullName>
    </submittedName>
</protein>
<feature type="compositionally biased region" description="Basic and acidic residues" evidence="1">
    <location>
        <begin position="416"/>
        <end position="425"/>
    </location>
</feature>
<name>A0A1B8HUB4_9GAMM</name>
<proteinExistence type="predicted"/>
<accession>A0A1B8HUB4</accession>
<reference evidence="3" key="1">
    <citation type="submission" date="2016-06" db="EMBL/GenBank/DDBJ databases">
        <authorList>
            <person name="Butler K."/>
        </authorList>
    </citation>
    <scope>NUCLEOTIDE SEQUENCE [LARGE SCALE GENOMIC DNA]</scope>
    <source>
        <strain evidence="3">GCSL-Mp20</strain>
    </source>
</reference>
<evidence type="ECO:0000313" key="3">
    <source>
        <dbReference type="Proteomes" id="UP000092377"/>
    </source>
</evidence>